<evidence type="ECO:0000313" key="2">
    <source>
        <dbReference type="EMBL" id="BAL96335.1"/>
    </source>
</evidence>
<feature type="domain" description="DUF4031" evidence="1">
    <location>
        <begin position="2"/>
        <end position="78"/>
    </location>
</feature>
<reference evidence="2 3" key="1">
    <citation type="journal article" date="2012" name="J. Bacteriol.">
        <title>Complete genome sequence of phototrophic betaproteobacterium Rubrivivax gelatinosus IL144.</title>
        <authorList>
            <person name="Nagashima S."/>
            <person name="Kamimura A."/>
            <person name="Shimizu T."/>
            <person name="Nakamura-isaki S."/>
            <person name="Aono E."/>
            <person name="Sakamoto K."/>
            <person name="Ichikawa N."/>
            <person name="Nakazawa H."/>
            <person name="Sekine M."/>
            <person name="Yamazaki S."/>
            <person name="Fujita N."/>
            <person name="Shimada K."/>
            <person name="Hanada S."/>
            <person name="Nagashima K.V.P."/>
        </authorList>
    </citation>
    <scope>NUCLEOTIDE SEQUENCE [LARGE SCALE GENOMIC DNA]</scope>
    <source>
        <strain evidence="3">NBRC 100245 / IL144</strain>
    </source>
</reference>
<dbReference type="RefSeq" id="WP_014429196.1">
    <property type="nucleotide sequence ID" value="NC_017075.1"/>
</dbReference>
<keyword evidence="3" id="KW-1185">Reference proteome</keyword>
<proteinExistence type="predicted"/>
<protein>
    <recommendedName>
        <fullName evidence="1">DUF4031 domain-containing protein</fullName>
    </recommendedName>
</protein>
<organism evidence="2 3">
    <name type="scientific">Rubrivivax gelatinosus (strain NBRC 100245 / IL144)</name>
    <dbReference type="NCBI Taxonomy" id="983917"/>
    <lineage>
        <taxon>Bacteria</taxon>
        <taxon>Pseudomonadati</taxon>
        <taxon>Pseudomonadota</taxon>
        <taxon>Betaproteobacteria</taxon>
        <taxon>Burkholderiales</taxon>
        <taxon>Sphaerotilaceae</taxon>
        <taxon>Rubrivivax</taxon>
    </lineage>
</organism>
<dbReference type="Pfam" id="PF13223">
    <property type="entry name" value="DUF4031"/>
    <property type="match status" value="1"/>
</dbReference>
<evidence type="ECO:0000313" key="3">
    <source>
        <dbReference type="Proteomes" id="UP000007883"/>
    </source>
</evidence>
<evidence type="ECO:0000259" key="1">
    <source>
        <dbReference type="Pfam" id="PF13223"/>
    </source>
</evidence>
<dbReference type="eggNOG" id="ENOG5032ZJ0">
    <property type="taxonomic scope" value="Bacteria"/>
</dbReference>
<dbReference type="InterPro" id="IPR025109">
    <property type="entry name" value="DUF4031"/>
</dbReference>
<accession>I0HTJ8</accession>
<dbReference type="KEGG" id="rge:RGE_29960"/>
<gene>
    <name evidence="2" type="ordered locus">RGE_29960</name>
</gene>
<dbReference type="STRING" id="983917.RGE_29960"/>
<dbReference type="AlphaFoldDB" id="I0HTJ8"/>
<sequence length="98" mass="10876">MVYIDDAEVAKHGRNWFHLTADRLDELHSFAACIGLPANAFHRGARHPHYDVTAAQRLRALRGGARAVSSREVVRIARIVRASARAAATSDKQLTLFE</sequence>
<dbReference type="EMBL" id="AP012320">
    <property type="protein sequence ID" value="BAL96335.1"/>
    <property type="molecule type" value="Genomic_DNA"/>
</dbReference>
<name>I0HTJ8_RUBGI</name>
<dbReference type="Proteomes" id="UP000007883">
    <property type="component" value="Chromosome"/>
</dbReference>
<dbReference type="HOGENOM" id="CLU_165258_2_0_4"/>